<dbReference type="Pfam" id="PF00106">
    <property type="entry name" value="adh_short"/>
    <property type="match status" value="1"/>
</dbReference>
<dbReference type="Proteomes" id="UP000310158">
    <property type="component" value="Unassembled WGS sequence"/>
</dbReference>
<gene>
    <name evidence="4" type="ORF">EW146_g8020</name>
</gene>
<evidence type="ECO:0000313" key="4">
    <source>
        <dbReference type="EMBL" id="THH11510.1"/>
    </source>
</evidence>
<comment type="similarity">
    <text evidence="1">Belongs to the short-chain dehydrogenases/reductases (SDR) family.</text>
</comment>
<dbReference type="GO" id="GO:0004316">
    <property type="term" value="F:3-oxoacyl-[acyl-carrier-protein] reductase (NADPH) activity"/>
    <property type="evidence" value="ECO:0007669"/>
    <property type="project" value="UniProtKB-EC"/>
</dbReference>
<dbReference type="InterPro" id="IPR002347">
    <property type="entry name" value="SDR_fam"/>
</dbReference>
<reference evidence="4 5" key="1">
    <citation type="submission" date="2019-02" db="EMBL/GenBank/DDBJ databases">
        <title>Genome sequencing of the rare red list fungi Bondarzewia mesenterica.</title>
        <authorList>
            <person name="Buettner E."/>
            <person name="Kellner H."/>
        </authorList>
    </citation>
    <scope>NUCLEOTIDE SEQUENCE [LARGE SCALE GENOMIC DNA]</scope>
    <source>
        <strain evidence="4 5">DSM 108281</strain>
    </source>
</reference>
<dbReference type="InterPro" id="IPR036291">
    <property type="entry name" value="NAD(P)-bd_dom_sf"/>
</dbReference>
<dbReference type="SUPFAM" id="SSF51735">
    <property type="entry name" value="NAD(P)-binding Rossmann-fold domains"/>
    <property type="match status" value="1"/>
</dbReference>
<dbReference type="Gene3D" id="3.40.50.720">
    <property type="entry name" value="NAD(P)-binding Rossmann-like Domain"/>
    <property type="match status" value="2"/>
</dbReference>
<protein>
    <recommendedName>
        <fullName evidence="2">3-oxoacyl-[acyl-carrier-protein] reductase</fullName>
        <ecNumber evidence="2">1.1.1.100</ecNumber>
    </recommendedName>
</protein>
<proteinExistence type="inferred from homology"/>
<comment type="catalytic activity">
    <reaction evidence="3">
        <text>a (3R)-hydroxyacyl-[ACP] + NADP(+) = a 3-oxoacyl-[ACP] + NADPH + H(+)</text>
        <dbReference type="Rhea" id="RHEA:17397"/>
        <dbReference type="Rhea" id="RHEA-COMP:9916"/>
        <dbReference type="Rhea" id="RHEA-COMP:9945"/>
        <dbReference type="ChEBI" id="CHEBI:15378"/>
        <dbReference type="ChEBI" id="CHEBI:57783"/>
        <dbReference type="ChEBI" id="CHEBI:58349"/>
        <dbReference type="ChEBI" id="CHEBI:78776"/>
        <dbReference type="ChEBI" id="CHEBI:78827"/>
        <dbReference type="EC" id="1.1.1.100"/>
    </reaction>
</comment>
<evidence type="ECO:0000256" key="1">
    <source>
        <dbReference type="ARBA" id="ARBA00006484"/>
    </source>
</evidence>
<evidence type="ECO:0000256" key="2">
    <source>
        <dbReference type="ARBA" id="ARBA00012948"/>
    </source>
</evidence>
<dbReference type="InterPro" id="IPR050259">
    <property type="entry name" value="SDR"/>
</dbReference>
<sequence>MTHSSHTRVALVTGAAQGIGRAIALRLATDGINVAVNDITKFVDTLQGLVTEIESKGVKALAVPADVTSEEAIKEMVATTVQHLGRLDVMVANAGIGGEDSLLTMSTDAWRKVMSVNVEGIDCSKLAAAMELAEHGITVNAYAPGIVETRLSEFSPGAGTAPLKSMLKIPDAPSVPKEEVANLVSYLASPQSQAITGQCINIDGGVQFD</sequence>
<dbReference type="Pfam" id="PF13561">
    <property type="entry name" value="adh_short_C2"/>
    <property type="match status" value="1"/>
</dbReference>
<dbReference type="PRINTS" id="PR00081">
    <property type="entry name" value="GDHRDH"/>
</dbReference>
<dbReference type="PANTHER" id="PTHR42879">
    <property type="entry name" value="3-OXOACYL-(ACYL-CARRIER-PROTEIN) REDUCTASE"/>
    <property type="match status" value="1"/>
</dbReference>
<dbReference type="EC" id="1.1.1.100" evidence="2"/>
<accession>A0A4S4LN91</accession>
<organism evidence="4 5">
    <name type="scientific">Bondarzewia mesenterica</name>
    <dbReference type="NCBI Taxonomy" id="1095465"/>
    <lineage>
        <taxon>Eukaryota</taxon>
        <taxon>Fungi</taxon>
        <taxon>Dikarya</taxon>
        <taxon>Basidiomycota</taxon>
        <taxon>Agaricomycotina</taxon>
        <taxon>Agaricomycetes</taxon>
        <taxon>Russulales</taxon>
        <taxon>Bondarzewiaceae</taxon>
        <taxon>Bondarzewia</taxon>
    </lineage>
</organism>
<dbReference type="OrthoDB" id="498125at2759"/>
<dbReference type="AlphaFoldDB" id="A0A4S4LN91"/>
<dbReference type="PANTHER" id="PTHR42879:SF2">
    <property type="entry name" value="3-OXOACYL-[ACYL-CARRIER-PROTEIN] REDUCTASE FABG"/>
    <property type="match status" value="1"/>
</dbReference>
<keyword evidence="5" id="KW-1185">Reference proteome</keyword>
<dbReference type="EMBL" id="SGPL01000510">
    <property type="protein sequence ID" value="THH11510.1"/>
    <property type="molecule type" value="Genomic_DNA"/>
</dbReference>
<name>A0A4S4LN91_9AGAM</name>
<evidence type="ECO:0000313" key="5">
    <source>
        <dbReference type="Proteomes" id="UP000310158"/>
    </source>
</evidence>
<evidence type="ECO:0000256" key="3">
    <source>
        <dbReference type="ARBA" id="ARBA00048508"/>
    </source>
</evidence>
<comment type="caution">
    <text evidence="4">The sequence shown here is derived from an EMBL/GenBank/DDBJ whole genome shotgun (WGS) entry which is preliminary data.</text>
</comment>